<protein>
    <recommendedName>
        <fullName evidence="4">Ribbon-helix-helix protein CopG domain-containing protein</fullName>
    </recommendedName>
</protein>
<evidence type="ECO:0000256" key="1">
    <source>
        <dbReference type="SAM" id="MobiDB-lite"/>
    </source>
</evidence>
<feature type="region of interest" description="Disordered" evidence="1">
    <location>
        <begin position="72"/>
        <end position="92"/>
    </location>
</feature>
<dbReference type="Proteomes" id="UP000176299">
    <property type="component" value="Unassembled WGS sequence"/>
</dbReference>
<accession>A0A1G1W202</accession>
<dbReference type="AlphaFoldDB" id="A0A1G1W202"/>
<comment type="caution">
    <text evidence="2">The sequence shown here is derived from an EMBL/GenBank/DDBJ whole genome shotgun (WGS) entry which is preliminary data.</text>
</comment>
<gene>
    <name evidence="2" type="ORF">A2113_03850</name>
</gene>
<evidence type="ECO:0008006" key="4">
    <source>
        <dbReference type="Google" id="ProtNLM"/>
    </source>
</evidence>
<organism evidence="2 3">
    <name type="scientific">Candidatus Woykebacteria bacterium GWA1_44_8</name>
    <dbReference type="NCBI Taxonomy" id="1802591"/>
    <lineage>
        <taxon>Bacteria</taxon>
        <taxon>Candidatus Woykeibacteriota</taxon>
    </lineage>
</organism>
<dbReference type="STRING" id="1802591.A2113_03850"/>
<proteinExistence type="predicted"/>
<sequence>MLNKRAQILFDVKTYKTLEEIAQEKKSSVGELVRTAVKKTYEDKSKTKKPYSLAEAAKETFGAWKAHPSTDRKLMNSLSGPWSKPDEIFEKT</sequence>
<name>A0A1G1W202_9BACT</name>
<evidence type="ECO:0000313" key="3">
    <source>
        <dbReference type="Proteomes" id="UP000176299"/>
    </source>
</evidence>
<reference evidence="2 3" key="1">
    <citation type="journal article" date="2016" name="Nat. Commun.">
        <title>Thousands of microbial genomes shed light on interconnected biogeochemical processes in an aquifer system.</title>
        <authorList>
            <person name="Anantharaman K."/>
            <person name="Brown C.T."/>
            <person name="Hug L.A."/>
            <person name="Sharon I."/>
            <person name="Castelle C.J."/>
            <person name="Probst A.J."/>
            <person name="Thomas B.C."/>
            <person name="Singh A."/>
            <person name="Wilkins M.J."/>
            <person name="Karaoz U."/>
            <person name="Brodie E.L."/>
            <person name="Williams K.H."/>
            <person name="Hubbard S.S."/>
            <person name="Banfield J.F."/>
        </authorList>
    </citation>
    <scope>NUCLEOTIDE SEQUENCE [LARGE SCALE GENOMIC DNA]</scope>
</reference>
<evidence type="ECO:0000313" key="2">
    <source>
        <dbReference type="EMBL" id="OGY21663.1"/>
    </source>
</evidence>
<dbReference type="EMBL" id="MHCN01000011">
    <property type="protein sequence ID" value="OGY21663.1"/>
    <property type="molecule type" value="Genomic_DNA"/>
</dbReference>